<accession>A0A8S5NIU7</accession>
<evidence type="ECO:0000256" key="1">
    <source>
        <dbReference type="SAM" id="MobiDB-lite"/>
    </source>
</evidence>
<feature type="region of interest" description="Disordered" evidence="1">
    <location>
        <begin position="25"/>
        <end position="44"/>
    </location>
</feature>
<organism evidence="2">
    <name type="scientific">Siphoviridae sp. ctgu013</name>
    <dbReference type="NCBI Taxonomy" id="2826421"/>
    <lineage>
        <taxon>Viruses</taxon>
        <taxon>Duplodnaviria</taxon>
        <taxon>Heunggongvirae</taxon>
        <taxon>Uroviricota</taxon>
        <taxon>Caudoviricetes</taxon>
    </lineage>
</organism>
<proteinExistence type="predicted"/>
<name>A0A8S5NIU7_9CAUD</name>
<dbReference type="EMBL" id="BK015171">
    <property type="protein sequence ID" value="DAD94003.1"/>
    <property type="molecule type" value="Genomic_DNA"/>
</dbReference>
<evidence type="ECO:0000313" key="2">
    <source>
        <dbReference type="EMBL" id="DAD94003.1"/>
    </source>
</evidence>
<sequence>MNATGNATVVCTLLYPPCVISTTSAANPSRQKRRNQPNTTISQYQTSITDSPISAVLFSWENASLVTG</sequence>
<protein>
    <submittedName>
        <fullName evidence="2">Uncharacterized protein</fullName>
    </submittedName>
</protein>
<reference evidence="2" key="1">
    <citation type="journal article" date="2021" name="Proc. Natl. Acad. Sci. U.S.A.">
        <title>A Catalog of Tens of Thousands of Viruses from Human Metagenomes Reveals Hidden Associations with Chronic Diseases.</title>
        <authorList>
            <person name="Tisza M.J."/>
            <person name="Buck C.B."/>
        </authorList>
    </citation>
    <scope>NUCLEOTIDE SEQUENCE</scope>
    <source>
        <strain evidence="2">Ctgu013</strain>
    </source>
</reference>